<sequence length="346" mass="38122">MGGAGAAMIIRPKRLQRGDTIGIVSPSAGIAALCPRRLQRGISELERLGFKVVVGKNACKRNEYMAGTIEERLEDLYEMFANPEINAIITTIGGTCSHQLLEELDYELIKNNPKILMGYSDITALHAAIYQQTGLVTFLGPAVLPQFGEYGGLLPYTKTYFEAVLVEAKAVEINSSDCWVFEHLKWDIEDNRPRSSLPNSGMKVLKSGCATGRIIAGNMGTLLLLAGTPYFPNMDGAILCIEDDEEETPASIDRYLTQLRQIGVFRQIHGLVVGRFHPSVGFQHQPELLRDMLLRSTRGYDFPIVYDADFGHTDPLAILPNGIHAELKATDEGSIAFRLLVPAVEQ</sequence>
<dbReference type="Gene3D" id="3.40.50.10740">
    <property type="entry name" value="Class I glutamine amidotransferase-like"/>
    <property type="match status" value="1"/>
</dbReference>
<gene>
    <name evidence="6" type="ORF">B4110_2116</name>
</gene>
<evidence type="ECO:0000256" key="3">
    <source>
        <dbReference type="PIRSR" id="PIRSR028757-1"/>
    </source>
</evidence>
<dbReference type="SUPFAM" id="SSF141986">
    <property type="entry name" value="LD-carboxypeptidase A C-terminal domain-like"/>
    <property type="match status" value="1"/>
</dbReference>
<accession>A0A150N134</accession>
<dbReference type="InterPro" id="IPR027478">
    <property type="entry name" value="LdcA_N"/>
</dbReference>
<dbReference type="Pfam" id="PF02016">
    <property type="entry name" value="Peptidase_S66"/>
    <property type="match status" value="1"/>
</dbReference>
<evidence type="ECO:0000256" key="1">
    <source>
        <dbReference type="ARBA" id="ARBA00010233"/>
    </source>
</evidence>
<feature type="domain" description="LD-carboxypeptidase N-terminal" evidence="4">
    <location>
        <begin position="21"/>
        <end position="140"/>
    </location>
</feature>
<dbReference type="CDD" id="cd07062">
    <property type="entry name" value="Peptidase_S66_mccF_like"/>
    <property type="match status" value="1"/>
</dbReference>
<dbReference type="PANTHER" id="PTHR30237:SF4">
    <property type="entry name" value="LD-CARBOXYPEPTIDASE C-TERMINAL DOMAIN-CONTAINING PROTEIN"/>
    <property type="match status" value="1"/>
</dbReference>
<feature type="active site" description="Charge relay system" evidence="3">
    <location>
        <position position="312"/>
    </location>
</feature>
<keyword evidence="6" id="KW-0645">Protease</keyword>
<keyword evidence="2 6" id="KW-0378">Hydrolase</keyword>
<dbReference type="EMBL" id="LQYW01000051">
    <property type="protein sequence ID" value="KYD30425.1"/>
    <property type="molecule type" value="Genomic_DNA"/>
</dbReference>
<dbReference type="SUPFAM" id="SSF52317">
    <property type="entry name" value="Class I glutamine amidotransferase-like"/>
    <property type="match status" value="1"/>
</dbReference>
<evidence type="ECO:0000259" key="4">
    <source>
        <dbReference type="Pfam" id="PF02016"/>
    </source>
</evidence>
<protein>
    <submittedName>
        <fullName evidence="6">Muramoyltetrapeptide carboxypeptidase</fullName>
        <ecNumber evidence="6">3.4.17.13</ecNumber>
    </submittedName>
</protein>
<evidence type="ECO:0000313" key="6">
    <source>
        <dbReference type="EMBL" id="KYD30425.1"/>
    </source>
</evidence>
<dbReference type="InterPro" id="IPR040921">
    <property type="entry name" value="Peptidase_S66C"/>
</dbReference>
<evidence type="ECO:0000256" key="2">
    <source>
        <dbReference type="ARBA" id="ARBA00022801"/>
    </source>
</evidence>
<dbReference type="PATRIC" id="fig|153151.4.peg.3103"/>
<organism evidence="6 7">
    <name type="scientific">Parageobacillus toebii</name>
    <dbReference type="NCBI Taxonomy" id="153151"/>
    <lineage>
        <taxon>Bacteria</taxon>
        <taxon>Bacillati</taxon>
        <taxon>Bacillota</taxon>
        <taxon>Bacilli</taxon>
        <taxon>Bacillales</taxon>
        <taxon>Anoxybacillaceae</taxon>
        <taxon>Parageobacillus</taxon>
    </lineage>
</organism>
<dbReference type="EC" id="3.4.17.13" evidence="6"/>
<dbReference type="Pfam" id="PF17676">
    <property type="entry name" value="Peptidase_S66C"/>
    <property type="match status" value="1"/>
</dbReference>
<dbReference type="AlphaFoldDB" id="A0A150N134"/>
<name>A0A150N134_9BACL</name>
<dbReference type="PANTHER" id="PTHR30237">
    <property type="entry name" value="MURAMOYLTETRAPEPTIDE CARBOXYPEPTIDASE"/>
    <property type="match status" value="1"/>
</dbReference>
<dbReference type="PIRSF" id="PIRSF028757">
    <property type="entry name" value="LD-carboxypeptidase"/>
    <property type="match status" value="1"/>
</dbReference>
<feature type="active site" description="Nucleophile" evidence="3">
    <location>
        <position position="120"/>
    </location>
</feature>
<feature type="domain" description="LD-carboxypeptidase C-terminal" evidence="5">
    <location>
        <begin position="211"/>
        <end position="327"/>
    </location>
</feature>
<dbReference type="GO" id="GO:0106415">
    <property type="term" value="F:muramoyltetrapeptide carboxypeptidase activity"/>
    <property type="evidence" value="ECO:0007669"/>
    <property type="project" value="UniProtKB-EC"/>
</dbReference>
<dbReference type="InterPro" id="IPR027461">
    <property type="entry name" value="Carboxypeptidase_A_C_sf"/>
</dbReference>
<dbReference type="InterPro" id="IPR040449">
    <property type="entry name" value="Peptidase_S66_N"/>
</dbReference>
<feature type="active site" description="Charge relay system" evidence="3">
    <location>
        <position position="242"/>
    </location>
</feature>
<comment type="similarity">
    <text evidence="1">Belongs to the peptidase S66 family.</text>
</comment>
<dbReference type="InterPro" id="IPR029062">
    <property type="entry name" value="Class_I_gatase-like"/>
</dbReference>
<reference evidence="6 7" key="1">
    <citation type="submission" date="2016-01" db="EMBL/GenBank/DDBJ databases">
        <title>Draft Genome Sequences of Seven Thermophilic Sporeformers Isolated from Foods.</title>
        <authorList>
            <person name="Berendsen E.M."/>
            <person name="Wells-Bennik M.H."/>
            <person name="Krawcyk A.O."/>
            <person name="De Jong A."/>
            <person name="Holsappel S."/>
            <person name="Eijlander R.T."/>
            <person name="Kuipers O.P."/>
        </authorList>
    </citation>
    <scope>NUCLEOTIDE SEQUENCE [LARGE SCALE GENOMIC DNA]</scope>
    <source>
        <strain evidence="6 7">B4110</strain>
    </source>
</reference>
<evidence type="ECO:0000313" key="7">
    <source>
        <dbReference type="Proteomes" id="UP000075324"/>
    </source>
</evidence>
<dbReference type="Gene3D" id="3.50.30.60">
    <property type="entry name" value="LD-carboxypeptidase A C-terminal domain-like"/>
    <property type="match status" value="1"/>
</dbReference>
<keyword evidence="6" id="KW-0121">Carboxypeptidase</keyword>
<comment type="caution">
    <text evidence="6">The sequence shown here is derived from an EMBL/GenBank/DDBJ whole genome shotgun (WGS) entry which is preliminary data.</text>
</comment>
<proteinExistence type="inferred from homology"/>
<dbReference type="Proteomes" id="UP000075324">
    <property type="component" value="Unassembled WGS sequence"/>
</dbReference>
<evidence type="ECO:0000259" key="5">
    <source>
        <dbReference type="Pfam" id="PF17676"/>
    </source>
</evidence>
<dbReference type="InterPro" id="IPR003507">
    <property type="entry name" value="S66_fam"/>
</dbReference>